<dbReference type="AlphaFoldDB" id="A0A9P7DY26"/>
<evidence type="ECO:0008006" key="3">
    <source>
        <dbReference type="Google" id="ProtNLM"/>
    </source>
</evidence>
<evidence type="ECO:0000313" key="1">
    <source>
        <dbReference type="EMBL" id="KAG1805793.1"/>
    </source>
</evidence>
<dbReference type="OrthoDB" id="6077919at2759"/>
<dbReference type="Proteomes" id="UP000807769">
    <property type="component" value="Unassembled WGS sequence"/>
</dbReference>
<dbReference type="EMBL" id="JABBWG010000050">
    <property type="protein sequence ID" value="KAG1805793.1"/>
    <property type="molecule type" value="Genomic_DNA"/>
</dbReference>
<name>A0A9P7DY26_9AGAM</name>
<dbReference type="RefSeq" id="XP_041187434.1">
    <property type="nucleotide sequence ID" value="XM_041336985.1"/>
</dbReference>
<protein>
    <recommendedName>
        <fullName evidence="3">C2H2-type domain-containing protein</fullName>
    </recommendedName>
</protein>
<proteinExistence type="predicted"/>
<reference evidence="1" key="1">
    <citation type="journal article" date="2020" name="New Phytol.">
        <title>Comparative genomics reveals dynamic genome evolution in host specialist ectomycorrhizal fungi.</title>
        <authorList>
            <person name="Lofgren L.A."/>
            <person name="Nguyen N.H."/>
            <person name="Vilgalys R."/>
            <person name="Ruytinx J."/>
            <person name="Liao H.L."/>
            <person name="Branco S."/>
            <person name="Kuo A."/>
            <person name="LaButti K."/>
            <person name="Lipzen A."/>
            <person name="Andreopoulos W."/>
            <person name="Pangilinan J."/>
            <person name="Riley R."/>
            <person name="Hundley H."/>
            <person name="Na H."/>
            <person name="Barry K."/>
            <person name="Grigoriev I.V."/>
            <person name="Stajich J.E."/>
            <person name="Kennedy P.G."/>
        </authorList>
    </citation>
    <scope>NUCLEOTIDE SEQUENCE</scope>
    <source>
        <strain evidence="1">MN1</strain>
    </source>
</reference>
<sequence length="122" mass="13699">MTILVNTYHVRLDLLPCGTSSYELAAGNFLPQNGTRPDGQISSGSSTRLDEQQPLTIVQGVQEKVKCTWSGCSRVVKKDNLTRHVNEMHRRKIKAICNGCGNGFTRPYMMKGHSCRMKRRDS</sequence>
<keyword evidence="2" id="KW-1185">Reference proteome</keyword>
<accession>A0A9P7DY26</accession>
<comment type="caution">
    <text evidence="1">The sequence shown here is derived from an EMBL/GenBank/DDBJ whole genome shotgun (WGS) entry which is preliminary data.</text>
</comment>
<gene>
    <name evidence="1" type="ORF">BJ212DRAFT_1390355</name>
</gene>
<organism evidence="1 2">
    <name type="scientific">Suillus subaureus</name>
    <dbReference type="NCBI Taxonomy" id="48587"/>
    <lineage>
        <taxon>Eukaryota</taxon>
        <taxon>Fungi</taxon>
        <taxon>Dikarya</taxon>
        <taxon>Basidiomycota</taxon>
        <taxon>Agaricomycotina</taxon>
        <taxon>Agaricomycetes</taxon>
        <taxon>Agaricomycetidae</taxon>
        <taxon>Boletales</taxon>
        <taxon>Suillineae</taxon>
        <taxon>Suillaceae</taxon>
        <taxon>Suillus</taxon>
    </lineage>
</organism>
<dbReference type="Gene3D" id="3.30.160.60">
    <property type="entry name" value="Classic Zinc Finger"/>
    <property type="match status" value="1"/>
</dbReference>
<dbReference type="GeneID" id="64631001"/>
<evidence type="ECO:0000313" key="2">
    <source>
        <dbReference type="Proteomes" id="UP000807769"/>
    </source>
</evidence>